<evidence type="ECO:0000256" key="1">
    <source>
        <dbReference type="SAM" id="Phobius"/>
    </source>
</evidence>
<dbReference type="RefSeq" id="WP_142891518.1">
    <property type="nucleotide sequence ID" value="NZ_ML660160.1"/>
</dbReference>
<dbReference type="Proteomes" id="UP000315439">
    <property type="component" value="Unassembled WGS sequence"/>
</dbReference>
<dbReference type="EMBL" id="VIKS01000001">
    <property type="protein sequence ID" value="TQV89454.1"/>
    <property type="molecule type" value="Genomic_DNA"/>
</dbReference>
<name>A0A545UJ01_9GAMM</name>
<keyword evidence="1" id="KW-0472">Membrane</keyword>
<dbReference type="OrthoDB" id="4569295at2"/>
<evidence type="ECO:0008006" key="4">
    <source>
        <dbReference type="Google" id="ProtNLM"/>
    </source>
</evidence>
<comment type="caution">
    <text evidence="2">The sequence shown here is derived from an EMBL/GenBank/DDBJ whole genome shotgun (WGS) entry which is preliminary data.</text>
</comment>
<keyword evidence="1" id="KW-1133">Transmembrane helix</keyword>
<feature type="transmembrane region" description="Helical" evidence="1">
    <location>
        <begin position="101"/>
        <end position="119"/>
    </location>
</feature>
<protein>
    <recommendedName>
        <fullName evidence="4">DUF423 domain-containing protein</fullName>
    </recommendedName>
</protein>
<accession>A0A545UJ01</accession>
<gene>
    <name evidence="2" type="ORF">FLL46_00815</name>
</gene>
<feature type="transmembrane region" description="Helical" evidence="1">
    <location>
        <begin position="46"/>
        <end position="64"/>
    </location>
</feature>
<organism evidence="2 3">
    <name type="scientific">Aliikangiella coralliicola</name>
    <dbReference type="NCBI Taxonomy" id="2592383"/>
    <lineage>
        <taxon>Bacteria</taxon>
        <taxon>Pseudomonadati</taxon>
        <taxon>Pseudomonadota</taxon>
        <taxon>Gammaproteobacteria</taxon>
        <taxon>Oceanospirillales</taxon>
        <taxon>Pleioneaceae</taxon>
        <taxon>Aliikangiella</taxon>
    </lineage>
</organism>
<proteinExistence type="predicted"/>
<evidence type="ECO:0000313" key="2">
    <source>
        <dbReference type="EMBL" id="TQV89454.1"/>
    </source>
</evidence>
<sequence>MIFARIGAVLYFVWGLLHIVAAYKVYALGQTLEQGMVQGRVFQDAWNLLFFALFGMVVSVAYNWNNSKVGYWMNLVVVSAGDIGFIVTILLPGYLPLFPGAMGPLLWLLAVFFSTVAIMREKSQQT</sequence>
<keyword evidence="1" id="KW-0812">Transmembrane</keyword>
<dbReference type="AlphaFoldDB" id="A0A545UJ01"/>
<reference evidence="2 3" key="1">
    <citation type="submission" date="2019-07" db="EMBL/GenBank/DDBJ databases">
        <title>Draft genome for Aliikangiella sp. M105.</title>
        <authorList>
            <person name="Wang G."/>
        </authorList>
    </citation>
    <scope>NUCLEOTIDE SEQUENCE [LARGE SCALE GENOMIC DNA]</scope>
    <source>
        <strain evidence="2 3">M105</strain>
    </source>
</reference>
<feature type="transmembrane region" description="Helical" evidence="1">
    <location>
        <begin position="71"/>
        <end position="95"/>
    </location>
</feature>
<keyword evidence="3" id="KW-1185">Reference proteome</keyword>
<evidence type="ECO:0000313" key="3">
    <source>
        <dbReference type="Proteomes" id="UP000315439"/>
    </source>
</evidence>